<feature type="compositionally biased region" description="Low complexity" evidence="3">
    <location>
        <begin position="441"/>
        <end position="451"/>
    </location>
</feature>
<feature type="compositionally biased region" description="Pro residues" evidence="3">
    <location>
        <begin position="118"/>
        <end position="130"/>
    </location>
</feature>
<feature type="compositionally biased region" description="Polar residues" evidence="3">
    <location>
        <begin position="429"/>
        <end position="440"/>
    </location>
</feature>
<dbReference type="CDD" id="cd00136">
    <property type="entry name" value="PDZ_canonical"/>
    <property type="match status" value="1"/>
</dbReference>
<dbReference type="EMBL" id="CAXAMN010001126">
    <property type="protein sequence ID" value="CAK8992757.1"/>
    <property type="molecule type" value="Genomic_DNA"/>
</dbReference>
<feature type="region of interest" description="Disordered" evidence="3">
    <location>
        <begin position="427"/>
        <end position="477"/>
    </location>
</feature>
<dbReference type="Proteomes" id="UP001642484">
    <property type="component" value="Unassembled WGS sequence"/>
</dbReference>
<feature type="domain" description="PDZ" evidence="4">
    <location>
        <begin position="6"/>
        <end position="73"/>
    </location>
</feature>
<gene>
    <name evidence="5" type="ORF">CCMP2556_LOCUS2990</name>
</gene>
<feature type="compositionally biased region" description="Low complexity" evidence="3">
    <location>
        <begin position="581"/>
        <end position="594"/>
    </location>
</feature>
<feature type="region of interest" description="Disordered" evidence="3">
    <location>
        <begin position="569"/>
        <end position="665"/>
    </location>
</feature>
<dbReference type="InterPro" id="IPR057243">
    <property type="entry name" value="Integrin_I-EGF_CS"/>
</dbReference>
<dbReference type="PROSITE" id="PS00243">
    <property type="entry name" value="I_EGF_1"/>
    <property type="match status" value="1"/>
</dbReference>
<feature type="compositionally biased region" description="Basic and acidic residues" evidence="3">
    <location>
        <begin position="907"/>
        <end position="963"/>
    </location>
</feature>
<comment type="caution">
    <text evidence="5">The sequence shown here is derived from an EMBL/GenBank/DDBJ whole genome shotgun (WGS) entry which is preliminary data.</text>
</comment>
<feature type="compositionally biased region" description="Pro residues" evidence="3">
    <location>
        <begin position="1009"/>
        <end position="1022"/>
    </location>
</feature>
<protein>
    <recommendedName>
        <fullName evidence="4">PDZ domain-containing protein</fullName>
    </recommendedName>
</protein>
<dbReference type="SUPFAM" id="SSF50156">
    <property type="entry name" value="PDZ domain-like"/>
    <property type="match status" value="2"/>
</dbReference>
<accession>A0ABP0HRD2</accession>
<sequence length="1031" mass="107398">MIHTFEAEFPKPASSPLGIQLSLVNTPDREGLVVEKVAEGGAVDTYNKKSPEGYRIQEGDLVVKVNGVPADSLLAHHMPAIAGKVMEASTIRLEVRRYCAGPNMPAAGTTPPSKSPNLLPPPNFQDPPAPGGWAGTQVSAQQGADADAGQGAVRAPWKGMQGQTTPFLGMDPSNAPDSAACAQAPNQAEVDNLLMQGQLARAMGMPLPGGPGCQGCGGGCGGGCGSGCGCGCRSSGCGGCGGCGCSGCGGCGGCGCGGCGCCGGQCQNNPCGCGGCGGCGCGCGPGGHCGCGGCGQYSGCGGCGGCGLQDGSISGIQTGLAQLQQQLQLQQQQLQQQVMQSQANVLMSPPPPPPLPPNTPQMPRTPAQLPMNINALSKQAVQLQQKIAQLQQQLGLMGFADGNQAQAIMGEEEPAGAGAEGAAAFNQGRMPQQPDTNLASQQMMRMQQMSQPPQPPQHPPKLQGEKEAPQSASQDPNNFTFEVYLQRLEGMRLGLSVLPVTIHDVAALWVNDVSEGGAVDAWNKSVCAAFHVRSGDAITRVFDAAGDHAKMMEVLQSHRNIRLAVLRQGGSGAQQQPPPAQAAKAPAKPAQLQPALPPKTLPAQRQAEDMSQSSARPLTVPVPSLAPGLSLKGNDEVGDSQTHDSLEQMKSGPPGLPVPLNSQAAEGVDDPGDLIGSIDIQESGTNGPLRFKVVLARKGPGRLGIDVVLKREANFCGLLVYNVSEGGRVEAWNEQSQMPYRVLPGDNILEVNDISISGESNAQNDKFAVRMIQELSKDQKNVHFTVERSQGTLGLGEDLVLSQDDDEDLVLGGDGRPLHIPRPVGLDKMGQDDLPAGLAKSAQMKAMPATPNVPIPMQRWERKAGAPLPPGAGQRVDDSFPDGEADGFEGDGAEFLKEEETAAPPTEETKHAKEEKPKAKSEEDLKDAKEEKPKAKSDEEDLKETKDAKEEKPKAKSEEDPKAQQKTKPKAKSEEETKDAKEEKPKAMSEEDPKAKAEPKEAEAKLSLPAPPSGPAPPPPEAQAPKAKGQG</sequence>
<feature type="compositionally biased region" description="Acidic residues" evidence="3">
    <location>
        <begin position="879"/>
        <end position="892"/>
    </location>
</feature>
<keyword evidence="1" id="KW-0732">Signal</keyword>
<proteinExistence type="predicted"/>
<feature type="compositionally biased region" description="Basic and acidic residues" evidence="3">
    <location>
        <begin position="971"/>
        <end position="1004"/>
    </location>
</feature>
<feature type="domain" description="PDZ" evidence="4">
    <location>
        <begin position="692"/>
        <end position="763"/>
    </location>
</feature>
<evidence type="ECO:0000256" key="3">
    <source>
        <dbReference type="SAM" id="MobiDB-lite"/>
    </source>
</evidence>
<evidence type="ECO:0000256" key="1">
    <source>
        <dbReference type="ARBA" id="ARBA00022729"/>
    </source>
</evidence>
<feature type="region of interest" description="Disordered" evidence="3">
    <location>
        <begin position="863"/>
        <end position="1031"/>
    </location>
</feature>
<dbReference type="InterPro" id="IPR001478">
    <property type="entry name" value="PDZ"/>
</dbReference>
<evidence type="ECO:0000313" key="6">
    <source>
        <dbReference type="Proteomes" id="UP001642484"/>
    </source>
</evidence>
<dbReference type="Gene3D" id="2.30.42.10">
    <property type="match status" value="2"/>
</dbReference>
<keyword evidence="6" id="KW-1185">Reference proteome</keyword>
<keyword evidence="2" id="KW-1015">Disulfide bond</keyword>
<dbReference type="InterPro" id="IPR036034">
    <property type="entry name" value="PDZ_sf"/>
</dbReference>
<organism evidence="5 6">
    <name type="scientific">Durusdinium trenchii</name>
    <dbReference type="NCBI Taxonomy" id="1381693"/>
    <lineage>
        <taxon>Eukaryota</taxon>
        <taxon>Sar</taxon>
        <taxon>Alveolata</taxon>
        <taxon>Dinophyceae</taxon>
        <taxon>Suessiales</taxon>
        <taxon>Symbiodiniaceae</taxon>
        <taxon>Durusdinium</taxon>
    </lineage>
</organism>
<dbReference type="SMART" id="SM00228">
    <property type="entry name" value="PDZ"/>
    <property type="match status" value="2"/>
</dbReference>
<evidence type="ECO:0000313" key="5">
    <source>
        <dbReference type="EMBL" id="CAK8992757.1"/>
    </source>
</evidence>
<name>A0ABP0HRD2_9DINO</name>
<reference evidence="5 6" key="1">
    <citation type="submission" date="2024-02" db="EMBL/GenBank/DDBJ databases">
        <authorList>
            <person name="Chen Y."/>
            <person name="Shah S."/>
            <person name="Dougan E. K."/>
            <person name="Thang M."/>
            <person name="Chan C."/>
        </authorList>
    </citation>
    <scope>NUCLEOTIDE SEQUENCE [LARGE SCALE GENOMIC DNA]</scope>
</reference>
<feature type="compositionally biased region" description="Low complexity" evidence="3">
    <location>
        <begin position="140"/>
        <end position="152"/>
    </location>
</feature>
<evidence type="ECO:0000256" key="2">
    <source>
        <dbReference type="ARBA" id="ARBA00023157"/>
    </source>
</evidence>
<dbReference type="PROSITE" id="PS50106">
    <property type="entry name" value="PDZ"/>
    <property type="match status" value="2"/>
</dbReference>
<feature type="region of interest" description="Disordered" evidence="3">
    <location>
        <begin position="104"/>
        <end position="169"/>
    </location>
</feature>
<evidence type="ECO:0000259" key="4">
    <source>
        <dbReference type="PROSITE" id="PS50106"/>
    </source>
</evidence>